<evidence type="ECO:0000256" key="1">
    <source>
        <dbReference type="SAM" id="MobiDB-lite"/>
    </source>
</evidence>
<dbReference type="PANTHER" id="PTHR42759">
    <property type="entry name" value="MOXR FAMILY PROTEIN"/>
    <property type="match status" value="1"/>
</dbReference>
<feature type="domain" description="AAA+ ATPase" evidence="2">
    <location>
        <begin position="43"/>
        <end position="232"/>
    </location>
</feature>
<sequence length="318" mass="36262">MTTQTLEYSGKPEYQPKPNRQKRVFPYLPNADLVQAVNLAIALERPLFLQGEPGCGKTLLAPAIAYEFGQRYLEKGQTWPYFRWNIKSTSTAKQGCYIYDALGKLRDAQLVGTPALDRFLKNEQRQQLVERLCDPDGYLEWGAMGRALQHKEQRPILLIDEIDKADIDFPNDLLSVLEESYFTVEETQMRVPAEEDGAKKPIVIITSNQEQDLPEAFLRRCLFFYLPFPDPQHLTEIVNCHFPESDRAEIIDQAIAKFLDIRGQVPPYGKKPSTSELLDWLTVLIGQKDASEKIETIAQNPAYAGILLKSKGERDRLS</sequence>
<accession>A0ABY5ASV7</accession>
<dbReference type="SUPFAM" id="SSF52540">
    <property type="entry name" value="P-loop containing nucleoside triphosphate hydrolases"/>
    <property type="match status" value="1"/>
</dbReference>
<name>A0ABY5ASV7_9CYAN</name>
<keyword evidence="4" id="KW-1185">Reference proteome</keyword>
<dbReference type="SMART" id="SM00382">
    <property type="entry name" value="AAA"/>
    <property type="match status" value="1"/>
</dbReference>
<dbReference type="RefSeq" id="WP_252664422.1">
    <property type="nucleotide sequence ID" value="NZ_CP098611.1"/>
</dbReference>
<dbReference type="InterPro" id="IPR050764">
    <property type="entry name" value="CbbQ/NirQ/NorQ/GpvN"/>
</dbReference>
<dbReference type="PANTHER" id="PTHR42759:SF6">
    <property type="entry name" value="REGULATORY PROTEIN-RELATED"/>
    <property type="match status" value="1"/>
</dbReference>
<evidence type="ECO:0000259" key="2">
    <source>
        <dbReference type="SMART" id="SM00382"/>
    </source>
</evidence>
<evidence type="ECO:0000313" key="4">
    <source>
        <dbReference type="Proteomes" id="UP001056708"/>
    </source>
</evidence>
<reference evidence="3" key="1">
    <citation type="submission" date="2022-06" db="EMBL/GenBank/DDBJ databases">
        <title>Genome sequence of Phormidium yuhuli AB48 isolated from an industrial photobioreactor environment.</title>
        <authorList>
            <person name="Qiu Y."/>
            <person name="Noonan A.J.C."/>
            <person name="Dofher K."/>
            <person name="Koch M."/>
            <person name="Kieft B."/>
            <person name="Lin X."/>
            <person name="Ziels R.M."/>
            <person name="Hallam S.J."/>
        </authorList>
    </citation>
    <scope>NUCLEOTIDE SEQUENCE</scope>
    <source>
        <strain evidence="3">AB48</strain>
    </source>
</reference>
<dbReference type="Gene3D" id="3.40.50.300">
    <property type="entry name" value="P-loop containing nucleotide triphosphate hydrolases"/>
    <property type="match status" value="1"/>
</dbReference>
<dbReference type="EMBL" id="CP098611">
    <property type="protein sequence ID" value="USR92310.1"/>
    <property type="molecule type" value="Genomic_DNA"/>
</dbReference>
<feature type="region of interest" description="Disordered" evidence="1">
    <location>
        <begin position="1"/>
        <end position="20"/>
    </location>
</feature>
<dbReference type="Pfam" id="PF07724">
    <property type="entry name" value="AAA_2"/>
    <property type="match status" value="1"/>
</dbReference>
<gene>
    <name evidence="3" type="ORF">NEA10_06190</name>
</gene>
<organism evidence="3 4">
    <name type="scientific">Phormidium yuhuli AB48</name>
    <dbReference type="NCBI Taxonomy" id="2940671"/>
    <lineage>
        <taxon>Bacteria</taxon>
        <taxon>Bacillati</taxon>
        <taxon>Cyanobacteriota</taxon>
        <taxon>Cyanophyceae</taxon>
        <taxon>Oscillatoriophycideae</taxon>
        <taxon>Oscillatoriales</taxon>
        <taxon>Oscillatoriaceae</taxon>
        <taxon>Phormidium</taxon>
        <taxon>Phormidium yuhuli</taxon>
    </lineage>
</organism>
<dbReference type="CDD" id="cd00009">
    <property type="entry name" value="AAA"/>
    <property type="match status" value="1"/>
</dbReference>
<dbReference type="InterPro" id="IPR003959">
    <property type="entry name" value="ATPase_AAA_core"/>
</dbReference>
<protein>
    <submittedName>
        <fullName evidence="3">MoxR family ATPase</fullName>
    </submittedName>
</protein>
<dbReference type="InterPro" id="IPR027417">
    <property type="entry name" value="P-loop_NTPase"/>
</dbReference>
<dbReference type="InterPro" id="IPR003593">
    <property type="entry name" value="AAA+_ATPase"/>
</dbReference>
<proteinExistence type="predicted"/>
<evidence type="ECO:0000313" key="3">
    <source>
        <dbReference type="EMBL" id="USR92310.1"/>
    </source>
</evidence>
<dbReference type="Proteomes" id="UP001056708">
    <property type="component" value="Chromosome"/>
</dbReference>